<comment type="subcellular location">
    <subcellularLocation>
        <location evidence="1">Nucleus</location>
    </subcellularLocation>
</comment>
<feature type="domain" description="Nab N-terminal" evidence="10">
    <location>
        <begin position="6"/>
        <end position="82"/>
    </location>
</feature>
<evidence type="ECO:0000259" key="11">
    <source>
        <dbReference type="Pfam" id="PF04905"/>
    </source>
</evidence>
<evidence type="ECO:0000313" key="12">
    <source>
        <dbReference type="Ensembl" id="ENSPKIP00000036926.1"/>
    </source>
</evidence>
<dbReference type="FunFam" id="1.20.120.2010:FF:000001">
    <property type="entry name" value="NGFI-A-binding protein 1 isoform X1"/>
    <property type="match status" value="1"/>
</dbReference>
<evidence type="ECO:0000256" key="8">
    <source>
        <dbReference type="SAM" id="MobiDB-lite"/>
    </source>
</evidence>
<dbReference type="InterPro" id="IPR013761">
    <property type="entry name" value="SAM/pointed_sf"/>
</dbReference>
<feature type="region of interest" description="Disordered" evidence="8">
    <location>
        <begin position="376"/>
        <end position="406"/>
    </location>
</feature>
<dbReference type="Pfam" id="PF04905">
    <property type="entry name" value="NCD2"/>
    <property type="match status" value="1"/>
</dbReference>
<dbReference type="AlphaFoldDB" id="A0A3B3T3M2"/>
<dbReference type="GO" id="GO:0003712">
    <property type="term" value="F:transcription coregulator activity"/>
    <property type="evidence" value="ECO:0007669"/>
    <property type="project" value="InterPro"/>
</dbReference>
<keyword evidence="13" id="KW-1185">Reference proteome</keyword>
<evidence type="ECO:0000256" key="2">
    <source>
        <dbReference type="ARBA" id="ARBA00008864"/>
    </source>
</evidence>
<evidence type="ECO:0000256" key="4">
    <source>
        <dbReference type="ARBA" id="ARBA00022491"/>
    </source>
</evidence>
<feature type="region of interest" description="Disordered" evidence="8">
    <location>
        <begin position="104"/>
        <end position="136"/>
    </location>
</feature>
<dbReference type="InterPro" id="IPR006989">
    <property type="entry name" value="NAB_co-repressor_dom"/>
</dbReference>
<dbReference type="GeneTree" id="ENSGT00390000006330"/>
<feature type="region of interest" description="Disordered" evidence="8">
    <location>
        <begin position="431"/>
        <end position="450"/>
    </location>
</feature>
<evidence type="ECO:0000256" key="1">
    <source>
        <dbReference type="ARBA" id="ARBA00004123"/>
    </source>
</evidence>
<dbReference type="InterPro" id="IPR006988">
    <property type="entry name" value="Nab_N"/>
</dbReference>
<dbReference type="InterPro" id="IPR006986">
    <property type="entry name" value="Nab1_C"/>
</dbReference>
<keyword evidence="5" id="KW-0805">Transcription regulation</keyword>
<evidence type="ECO:0000313" key="13">
    <source>
        <dbReference type="Proteomes" id="UP000261540"/>
    </source>
</evidence>
<dbReference type="Ensembl" id="ENSPKIT00000017880.1">
    <property type="protein sequence ID" value="ENSPKIP00000036926.1"/>
    <property type="gene ID" value="ENSPKIG00000015315.1"/>
</dbReference>
<dbReference type="PANTHER" id="PTHR12623">
    <property type="entry name" value="NGFI-A BINDING PROTEIN"/>
    <property type="match status" value="1"/>
</dbReference>
<dbReference type="GO" id="GO:0045892">
    <property type="term" value="P:negative regulation of DNA-templated transcription"/>
    <property type="evidence" value="ECO:0007669"/>
    <property type="project" value="InterPro"/>
</dbReference>
<dbReference type="Gene3D" id="1.20.120.2010">
    <property type="entry name" value="NAB conserved domain 2"/>
    <property type="match status" value="1"/>
</dbReference>
<protein>
    <submittedName>
        <fullName evidence="12">NGFI-A binding protein 1b (EGR1 binding protein 1)</fullName>
    </submittedName>
</protein>
<dbReference type="PANTHER" id="PTHR12623:SF9">
    <property type="entry name" value="NGFI-A-BINDING PROTEIN 1"/>
    <property type="match status" value="1"/>
</dbReference>
<comment type="similarity">
    <text evidence="2">Belongs to the NAB family.</text>
</comment>
<feature type="domain" description="NAB co-repressor" evidence="11">
    <location>
        <begin position="142"/>
        <end position="269"/>
    </location>
</feature>
<evidence type="ECO:0000256" key="6">
    <source>
        <dbReference type="ARBA" id="ARBA00023163"/>
    </source>
</evidence>
<keyword evidence="7" id="KW-0539">Nucleus</keyword>
<dbReference type="Pfam" id="PF04902">
    <property type="entry name" value="Nab1"/>
    <property type="match status" value="1"/>
</dbReference>
<keyword evidence="4" id="KW-0678">Repressor</keyword>
<evidence type="ECO:0000256" key="5">
    <source>
        <dbReference type="ARBA" id="ARBA00023015"/>
    </source>
</evidence>
<reference evidence="12" key="2">
    <citation type="submission" date="2025-09" db="UniProtKB">
        <authorList>
            <consortium name="Ensembl"/>
        </authorList>
    </citation>
    <scope>IDENTIFICATION</scope>
</reference>
<reference evidence="12" key="1">
    <citation type="submission" date="2025-08" db="UniProtKB">
        <authorList>
            <consortium name="Ensembl"/>
        </authorList>
    </citation>
    <scope>IDENTIFICATION</scope>
</reference>
<dbReference type="GO" id="GO:0005634">
    <property type="term" value="C:nucleus"/>
    <property type="evidence" value="ECO:0007669"/>
    <property type="project" value="UniProtKB-SubCell"/>
</dbReference>
<accession>A0A3B3T3M2</accession>
<dbReference type="InterPro" id="IPR039040">
    <property type="entry name" value="NAB_fam"/>
</dbReference>
<dbReference type="Pfam" id="PF04904">
    <property type="entry name" value="SAM_NCD1"/>
    <property type="match status" value="1"/>
</dbReference>
<dbReference type="Gene3D" id="1.10.150.50">
    <property type="entry name" value="Transcription Factor, Ets-1"/>
    <property type="match status" value="1"/>
</dbReference>
<sequence length="474" mass="52832">MAAALPRTLGELQLYRILQRANLLCYYEAFIQQGGDDVQQLCEAGEDEFLEIMALVGMASKPLHVRRLQKALRDWVTNPALFSQPRATPVCSVPVYKPVERAGSDSDMALDAEPAPASPRSWAEPGLSPAEPAVPGSPLEVLDTAAVRSVTECVTRLAQTLPKVEPAEVRDLLKGNKKLAKMVGHIFDMTDEDPQREEEVRKYSAIYGRFDSKRRDGKQLTLHELTVNEAAAQLCMRNLALLTRRDELFSLARQVSREVTYKYTYQSSRPHCGNREDPSSKRIKTEEGVFDLHEAMQQICTRQEMLKERLAPVTPTGGEAAMQSILTTRAATAGCLPTSLTQMQLERLLAKQMEVLQDAAARERLHTLNWMLPPRGPKPLPQHLNPNGVATDKAEQQAEQLPSPRVSGLRWSITEGELPLGRQLASELKRRHSLSVGRAPPTSSEQRIRTDSLQGILNLSEVKKTIKVEPEDSR</sequence>
<evidence type="ECO:0000259" key="10">
    <source>
        <dbReference type="Pfam" id="PF04904"/>
    </source>
</evidence>
<keyword evidence="6" id="KW-0804">Transcription</keyword>
<proteinExistence type="inferred from homology"/>
<evidence type="ECO:0000256" key="3">
    <source>
        <dbReference type="ARBA" id="ARBA00011364"/>
    </source>
</evidence>
<comment type="subunit">
    <text evidence="3">Homomultimers may associate with EGR1 bound to DNA.</text>
</comment>
<dbReference type="InterPro" id="IPR038398">
    <property type="entry name" value="NCD2_sf"/>
</dbReference>
<evidence type="ECO:0000256" key="7">
    <source>
        <dbReference type="ARBA" id="ARBA00023242"/>
    </source>
</evidence>
<organism evidence="12 13">
    <name type="scientific">Paramormyrops kingsleyae</name>
    <dbReference type="NCBI Taxonomy" id="1676925"/>
    <lineage>
        <taxon>Eukaryota</taxon>
        <taxon>Metazoa</taxon>
        <taxon>Chordata</taxon>
        <taxon>Craniata</taxon>
        <taxon>Vertebrata</taxon>
        <taxon>Euteleostomi</taxon>
        <taxon>Actinopterygii</taxon>
        <taxon>Neopterygii</taxon>
        <taxon>Teleostei</taxon>
        <taxon>Osteoglossocephala</taxon>
        <taxon>Osteoglossomorpha</taxon>
        <taxon>Osteoglossiformes</taxon>
        <taxon>Mormyridae</taxon>
        <taxon>Paramormyrops</taxon>
    </lineage>
</organism>
<feature type="domain" description="Nab1 C-terminal" evidence="9">
    <location>
        <begin position="273"/>
        <end position="473"/>
    </location>
</feature>
<dbReference type="Proteomes" id="UP000261540">
    <property type="component" value="Unplaced"/>
</dbReference>
<name>A0A3B3T3M2_9TELE</name>
<feature type="compositionally biased region" description="Polar residues" evidence="8">
    <location>
        <begin position="441"/>
        <end position="450"/>
    </location>
</feature>
<evidence type="ECO:0000259" key="9">
    <source>
        <dbReference type="Pfam" id="PF04902"/>
    </source>
</evidence>